<reference evidence="1 2" key="1">
    <citation type="submission" date="2019-10" db="EMBL/GenBank/DDBJ databases">
        <title>A novel species.</title>
        <authorList>
            <person name="Gao J."/>
        </authorList>
    </citation>
    <scope>NUCLEOTIDE SEQUENCE [LARGE SCALE GENOMIC DNA]</scope>
    <source>
        <strain evidence="1 2">QMT-28</strain>
    </source>
</reference>
<dbReference type="EMBL" id="CP045643">
    <property type="protein sequence ID" value="QFZ73266.1"/>
    <property type="molecule type" value="Genomic_DNA"/>
</dbReference>
<dbReference type="KEGG" id="sfy:GFH48_08315"/>
<organism evidence="1 2">
    <name type="scientific">Streptomyces fagopyri</name>
    <dbReference type="NCBI Taxonomy" id="2662397"/>
    <lineage>
        <taxon>Bacteria</taxon>
        <taxon>Bacillati</taxon>
        <taxon>Actinomycetota</taxon>
        <taxon>Actinomycetes</taxon>
        <taxon>Kitasatosporales</taxon>
        <taxon>Streptomycetaceae</taxon>
        <taxon>Streptomyces</taxon>
    </lineage>
</organism>
<name>A0A5Q0L956_9ACTN</name>
<keyword evidence="2" id="KW-1185">Reference proteome</keyword>
<accession>A0A5Q0L956</accession>
<protein>
    <submittedName>
        <fullName evidence="1">Uncharacterized protein</fullName>
    </submittedName>
</protein>
<proteinExistence type="predicted"/>
<sequence>MRDTTTSERATAFLLGLLGDADAERMRRRIGLRPPPPDGESGESEEALDARRAVYSWWTRTPVPSSVLLWVLEEDDPELNALVWRHLSADDAMRRAIVRGIPHGPGRRRAVPLAESVRREPEPPVPEHFSRFGLVGALRACRSMDPARKAASMVVGRPGWEAVALADQERALPGYARWALAVRPDCPPALRERFGSHAKFTHRVRQSGVVDGPARYATTWNPADRVLRVLSLGRTMFPARVREAEDALRPLVREHLGDREDAWAVLAQLVGTYYGTVPELLATAGAVA</sequence>
<evidence type="ECO:0000313" key="2">
    <source>
        <dbReference type="Proteomes" id="UP000326179"/>
    </source>
</evidence>
<dbReference type="RefSeq" id="WP_153287631.1">
    <property type="nucleotide sequence ID" value="NZ_CP045643.1"/>
</dbReference>
<dbReference type="AlphaFoldDB" id="A0A5Q0L956"/>
<evidence type="ECO:0000313" key="1">
    <source>
        <dbReference type="EMBL" id="QFZ73266.1"/>
    </source>
</evidence>
<dbReference type="Proteomes" id="UP000326179">
    <property type="component" value="Chromosome"/>
</dbReference>
<gene>
    <name evidence="1" type="ORF">GFH48_08315</name>
</gene>